<feature type="compositionally biased region" description="Polar residues" evidence="1">
    <location>
        <begin position="101"/>
        <end position="110"/>
    </location>
</feature>
<evidence type="ECO:0000256" key="1">
    <source>
        <dbReference type="SAM" id="MobiDB-lite"/>
    </source>
</evidence>
<accession>A0A8D8BA35</accession>
<evidence type="ECO:0000313" key="2">
    <source>
        <dbReference type="EMBL" id="CAG6467901.1"/>
    </source>
</evidence>
<name>A0A8D8BA35_CULPI</name>
<dbReference type="AlphaFoldDB" id="A0A8D8BA35"/>
<dbReference type="EMBL" id="HBUE01059318">
    <property type="protein sequence ID" value="CAG6467901.1"/>
    <property type="molecule type" value="Transcribed_RNA"/>
</dbReference>
<dbReference type="EMBL" id="HBUE01244251">
    <property type="protein sequence ID" value="CAG6551176.1"/>
    <property type="molecule type" value="Transcribed_RNA"/>
</dbReference>
<reference evidence="2" key="1">
    <citation type="submission" date="2021-05" db="EMBL/GenBank/DDBJ databases">
        <authorList>
            <person name="Alioto T."/>
            <person name="Alioto T."/>
            <person name="Gomez Garrido J."/>
        </authorList>
    </citation>
    <scope>NUCLEOTIDE SEQUENCE</scope>
</reference>
<proteinExistence type="predicted"/>
<feature type="compositionally biased region" description="Basic and acidic residues" evidence="1">
    <location>
        <begin position="55"/>
        <end position="69"/>
    </location>
</feature>
<dbReference type="EMBL" id="HBUE01244250">
    <property type="protein sequence ID" value="CAG6551172.1"/>
    <property type="molecule type" value="Transcribed_RNA"/>
</dbReference>
<dbReference type="EMBL" id="HBUE01059319">
    <property type="protein sequence ID" value="CAG6467905.1"/>
    <property type="molecule type" value="Transcribed_RNA"/>
</dbReference>
<protein>
    <submittedName>
        <fullName evidence="2">(northern house mosquito) hypothetical protein</fullName>
    </submittedName>
</protein>
<feature type="region of interest" description="Disordered" evidence="1">
    <location>
        <begin position="83"/>
        <end position="110"/>
    </location>
</feature>
<feature type="compositionally biased region" description="Low complexity" evidence="1">
    <location>
        <begin position="42"/>
        <end position="52"/>
    </location>
</feature>
<dbReference type="EMBL" id="HBUE01351353">
    <property type="protein sequence ID" value="CAG6603470.1"/>
    <property type="molecule type" value="Transcribed_RNA"/>
</dbReference>
<sequence>MTTRILEPWRPASCRRTDLRRTYRRPKRIRYERPPSSIGSLARRQPTTPTRTACRKTEGRKSRTASPKERWVDSWMTMTRMKMKTTTTKTRTTETAKRASNLCQGFRQST</sequence>
<dbReference type="EMBL" id="HBUE01351352">
    <property type="protein sequence ID" value="CAG6603466.1"/>
    <property type="molecule type" value="Transcribed_RNA"/>
</dbReference>
<feature type="region of interest" description="Disordered" evidence="1">
    <location>
        <begin position="24"/>
        <end position="69"/>
    </location>
</feature>
<organism evidence="2">
    <name type="scientific">Culex pipiens</name>
    <name type="common">House mosquito</name>
    <dbReference type="NCBI Taxonomy" id="7175"/>
    <lineage>
        <taxon>Eukaryota</taxon>
        <taxon>Metazoa</taxon>
        <taxon>Ecdysozoa</taxon>
        <taxon>Arthropoda</taxon>
        <taxon>Hexapoda</taxon>
        <taxon>Insecta</taxon>
        <taxon>Pterygota</taxon>
        <taxon>Neoptera</taxon>
        <taxon>Endopterygota</taxon>
        <taxon>Diptera</taxon>
        <taxon>Nematocera</taxon>
        <taxon>Culicoidea</taxon>
        <taxon>Culicidae</taxon>
        <taxon>Culicinae</taxon>
        <taxon>Culicini</taxon>
        <taxon>Culex</taxon>
        <taxon>Culex</taxon>
    </lineage>
</organism>